<evidence type="ECO:0000313" key="3">
    <source>
        <dbReference type="Proteomes" id="UP001480595"/>
    </source>
</evidence>
<gene>
    <name evidence="2" type="ORF">PG994_015327</name>
</gene>
<dbReference type="Proteomes" id="UP001480595">
    <property type="component" value="Unassembled WGS sequence"/>
</dbReference>
<proteinExistence type="predicted"/>
<dbReference type="RefSeq" id="XP_066707648.1">
    <property type="nucleotide sequence ID" value="XM_066866734.1"/>
</dbReference>
<sequence>MLAAAGPNDDTVIAVLTLIRPKQYRKNSAQPRSLELPARFLSASDDLVPSSQPHHPSPLPNELPVPVLMPGQAKSAALEALEELLRAHTQPLHDEKTKAKAAVAEAQEYASRLATEIGVEQECVRKVEKEKEEQVRQLDQARDTAILVVEAHRKAEQDKLETEQILAEERQHAETLVLEKAEAHEEVRRLTHRIKKLEQEIQEKTEQAEQAIEAKNEAMSRAERAESDRSSADEKALLALGSAND</sequence>
<dbReference type="EMBL" id="JAQQWL010000018">
    <property type="protein sequence ID" value="KAK8036830.1"/>
    <property type="molecule type" value="Genomic_DNA"/>
</dbReference>
<comment type="caution">
    <text evidence="2">The sequence shown here is derived from an EMBL/GenBank/DDBJ whole genome shotgun (WGS) entry which is preliminary data.</text>
</comment>
<name>A0ABR1SSX2_9PEZI</name>
<organism evidence="2 3">
    <name type="scientific">Apiospora phragmitis</name>
    <dbReference type="NCBI Taxonomy" id="2905665"/>
    <lineage>
        <taxon>Eukaryota</taxon>
        <taxon>Fungi</taxon>
        <taxon>Dikarya</taxon>
        <taxon>Ascomycota</taxon>
        <taxon>Pezizomycotina</taxon>
        <taxon>Sordariomycetes</taxon>
        <taxon>Xylariomycetidae</taxon>
        <taxon>Amphisphaeriales</taxon>
        <taxon>Apiosporaceae</taxon>
        <taxon>Apiospora</taxon>
    </lineage>
</organism>
<dbReference type="GeneID" id="92099799"/>
<evidence type="ECO:0000256" key="1">
    <source>
        <dbReference type="SAM" id="MobiDB-lite"/>
    </source>
</evidence>
<reference evidence="2 3" key="1">
    <citation type="submission" date="2023-01" db="EMBL/GenBank/DDBJ databases">
        <title>Analysis of 21 Apiospora genomes using comparative genomics revels a genus with tremendous synthesis potential of carbohydrate active enzymes and secondary metabolites.</title>
        <authorList>
            <person name="Sorensen T."/>
        </authorList>
    </citation>
    <scope>NUCLEOTIDE SEQUENCE [LARGE SCALE GENOMIC DNA]</scope>
    <source>
        <strain evidence="2 3">CBS 135458</strain>
    </source>
</reference>
<evidence type="ECO:0000313" key="2">
    <source>
        <dbReference type="EMBL" id="KAK8036830.1"/>
    </source>
</evidence>
<accession>A0ABR1SSX2</accession>
<feature type="compositionally biased region" description="Basic and acidic residues" evidence="1">
    <location>
        <begin position="201"/>
        <end position="236"/>
    </location>
</feature>
<feature type="region of interest" description="Disordered" evidence="1">
    <location>
        <begin position="201"/>
        <end position="245"/>
    </location>
</feature>
<protein>
    <submittedName>
        <fullName evidence="2">Uncharacterized protein</fullName>
    </submittedName>
</protein>
<keyword evidence="3" id="KW-1185">Reference proteome</keyword>